<dbReference type="Proteomes" id="UP001597297">
    <property type="component" value="Unassembled WGS sequence"/>
</dbReference>
<evidence type="ECO:0000313" key="2">
    <source>
        <dbReference type="EMBL" id="MFD2275872.1"/>
    </source>
</evidence>
<name>A0ABW5E0L4_9BACT</name>
<keyword evidence="1" id="KW-0732">Signal</keyword>
<evidence type="ECO:0000256" key="1">
    <source>
        <dbReference type="SAM" id="SignalP"/>
    </source>
</evidence>
<dbReference type="RefSeq" id="WP_377095129.1">
    <property type="nucleotide sequence ID" value="NZ_JBHSJM010000001.1"/>
</dbReference>
<protein>
    <submittedName>
        <fullName evidence="2">Uncharacterized protein</fullName>
    </submittedName>
</protein>
<reference evidence="3" key="1">
    <citation type="journal article" date="2019" name="Int. J. Syst. Evol. Microbiol.">
        <title>The Global Catalogue of Microorganisms (GCM) 10K type strain sequencing project: providing services to taxonomists for standard genome sequencing and annotation.</title>
        <authorList>
            <consortium name="The Broad Institute Genomics Platform"/>
            <consortium name="The Broad Institute Genome Sequencing Center for Infectious Disease"/>
            <person name="Wu L."/>
            <person name="Ma J."/>
        </authorList>
    </citation>
    <scope>NUCLEOTIDE SEQUENCE [LARGE SCALE GENOMIC DNA]</scope>
    <source>
        <strain evidence="3">JCM 16545</strain>
    </source>
</reference>
<gene>
    <name evidence="2" type="ORF">ACFSQZ_05280</name>
</gene>
<accession>A0ABW5E0L4</accession>
<feature type="signal peptide" evidence="1">
    <location>
        <begin position="1"/>
        <end position="27"/>
    </location>
</feature>
<proteinExistence type="predicted"/>
<sequence length="232" mass="26333">MMNTIKNTLTTLSTLSLITISASQAFAKPGPFGPRRGSNTPVAPAVRPLNVDASDFGALRDKFIAYQLLTNGGAKYYGKSDQTLRAEHISIYQMIQRLTLEDRLAEEDAREYIEELFTIGELHLTSPDTAAAYQKLEGLKQDIRSEAKEKVPAEALTPRLNRMQFHMEEAIRFGEENENLSTGELSSIRRKLDSLESKEDKYKTDDEISDREREKLIQEALEIWRDALDDFD</sequence>
<organism evidence="2 3">
    <name type="scientific">Rubritalea spongiae</name>
    <dbReference type="NCBI Taxonomy" id="430797"/>
    <lineage>
        <taxon>Bacteria</taxon>
        <taxon>Pseudomonadati</taxon>
        <taxon>Verrucomicrobiota</taxon>
        <taxon>Verrucomicrobiia</taxon>
        <taxon>Verrucomicrobiales</taxon>
        <taxon>Rubritaleaceae</taxon>
        <taxon>Rubritalea</taxon>
    </lineage>
</organism>
<feature type="chain" id="PRO_5045929924" evidence="1">
    <location>
        <begin position="28"/>
        <end position="232"/>
    </location>
</feature>
<comment type="caution">
    <text evidence="2">The sequence shown here is derived from an EMBL/GenBank/DDBJ whole genome shotgun (WGS) entry which is preliminary data.</text>
</comment>
<evidence type="ECO:0000313" key="3">
    <source>
        <dbReference type="Proteomes" id="UP001597297"/>
    </source>
</evidence>
<keyword evidence="3" id="KW-1185">Reference proteome</keyword>
<dbReference type="EMBL" id="JBHUJC010000013">
    <property type="protein sequence ID" value="MFD2275872.1"/>
    <property type="molecule type" value="Genomic_DNA"/>
</dbReference>